<organism evidence="1 2">
    <name type="scientific">Hucho hucho</name>
    <name type="common">huchen</name>
    <dbReference type="NCBI Taxonomy" id="62062"/>
    <lineage>
        <taxon>Eukaryota</taxon>
        <taxon>Metazoa</taxon>
        <taxon>Chordata</taxon>
        <taxon>Craniata</taxon>
        <taxon>Vertebrata</taxon>
        <taxon>Euteleostomi</taxon>
        <taxon>Actinopterygii</taxon>
        <taxon>Neopterygii</taxon>
        <taxon>Teleostei</taxon>
        <taxon>Protacanthopterygii</taxon>
        <taxon>Salmoniformes</taxon>
        <taxon>Salmonidae</taxon>
        <taxon>Salmoninae</taxon>
        <taxon>Hucho</taxon>
    </lineage>
</organism>
<keyword evidence="2" id="KW-1185">Reference proteome</keyword>
<dbReference type="Proteomes" id="UP000314982">
    <property type="component" value="Unassembled WGS sequence"/>
</dbReference>
<evidence type="ECO:0000313" key="1">
    <source>
        <dbReference type="Ensembl" id="ENSHHUP00000027540.1"/>
    </source>
</evidence>
<name>A0A4W5LQX8_9TELE</name>
<proteinExistence type="predicted"/>
<evidence type="ECO:0008006" key="3">
    <source>
        <dbReference type="Google" id="ProtNLM"/>
    </source>
</evidence>
<dbReference type="AlphaFoldDB" id="A0A4W5LQX8"/>
<dbReference type="GeneTree" id="ENSGT00940000154934"/>
<protein>
    <recommendedName>
        <fullName evidence="3">Neurobeachin beta-propeller domain-containing protein</fullName>
    </recommendedName>
</protein>
<reference evidence="1" key="3">
    <citation type="submission" date="2025-09" db="UniProtKB">
        <authorList>
            <consortium name="Ensembl"/>
        </authorList>
    </citation>
    <scope>IDENTIFICATION</scope>
</reference>
<sequence>MDPLIANNSGVSKRQITDLVDQSIQINTHCFVVTADNRYILVCGFWDKSFRVYSTETGNTAIVLI</sequence>
<accession>A0A4W5LQX8</accession>
<dbReference type="Ensembl" id="ENSHHUT00000028638.1">
    <property type="protein sequence ID" value="ENSHHUP00000027540.1"/>
    <property type="gene ID" value="ENSHHUG00000017472.1"/>
</dbReference>
<reference evidence="2" key="1">
    <citation type="submission" date="2018-06" db="EMBL/GenBank/DDBJ databases">
        <title>Genome assembly of Danube salmon.</title>
        <authorList>
            <person name="Macqueen D.J."/>
            <person name="Gundappa M.K."/>
        </authorList>
    </citation>
    <scope>NUCLEOTIDE SEQUENCE [LARGE SCALE GENOMIC DNA]</scope>
</reference>
<reference evidence="1" key="2">
    <citation type="submission" date="2025-08" db="UniProtKB">
        <authorList>
            <consortium name="Ensembl"/>
        </authorList>
    </citation>
    <scope>IDENTIFICATION</scope>
</reference>
<evidence type="ECO:0000313" key="2">
    <source>
        <dbReference type="Proteomes" id="UP000314982"/>
    </source>
</evidence>